<gene>
    <name evidence="6" type="ORF">D4764_12G0005420</name>
</gene>
<keyword evidence="2" id="KW-0963">Cytoplasm</keyword>
<dbReference type="EMBL" id="RHFK02000004">
    <property type="protein sequence ID" value="TWW77152.1"/>
    <property type="molecule type" value="Genomic_DNA"/>
</dbReference>
<dbReference type="PANTHER" id="PTHR13265">
    <property type="entry name" value="THO COMPLEX SUBUNIT 1"/>
    <property type="match status" value="1"/>
</dbReference>
<reference evidence="6 7" key="1">
    <citation type="submission" date="2019-04" db="EMBL/GenBank/DDBJ databases">
        <title>Chromosome genome assembly for Takifugu flavidus.</title>
        <authorList>
            <person name="Xiao S."/>
        </authorList>
    </citation>
    <scope>NUCLEOTIDE SEQUENCE [LARGE SCALE GENOMIC DNA]</scope>
    <source>
        <strain evidence="6">HTHZ2018</strain>
        <tissue evidence="6">Muscle</tissue>
    </source>
</reference>
<evidence type="ECO:0000256" key="1">
    <source>
        <dbReference type="ARBA" id="ARBA00004514"/>
    </source>
</evidence>
<protein>
    <submittedName>
        <fullName evidence="6">Uncharacterized protein</fullName>
    </submittedName>
</protein>
<dbReference type="PROSITE" id="PS50017">
    <property type="entry name" value="DEATH_DOMAIN"/>
    <property type="match status" value="1"/>
</dbReference>
<evidence type="ECO:0000259" key="4">
    <source>
        <dbReference type="PROSITE" id="PS50017"/>
    </source>
</evidence>
<dbReference type="Pfam" id="PF00531">
    <property type="entry name" value="Death"/>
    <property type="match status" value="1"/>
</dbReference>
<feature type="domain" description="FIIND" evidence="5">
    <location>
        <begin position="211"/>
        <end position="492"/>
    </location>
</feature>
<evidence type="ECO:0000313" key="6">
    <source>
        <dbReference type="EMBL" id="TWW77152.1"/>
    </source>
</evidence>
<feature type="region of interest" description="Disordered" evidence="3">
    <location>
        <begin position="88"/>
        <end position="190"/>
    </location>
</feature>
<sequence>MVAMAICGAACHLEDGCKPASLCSSSSFSTMQPVKRILFIAFSPLQRRRRPRSRTQSLFVILMKGSSHARQKREACWQRQTEILATGGLRGRGGREKWRGEIDEGAGRSAREPRGEEAPLEFGRGPHKGVNTGDRDNPTESESSSSENAGPSTDDSSGEEEEEEEEDDDYDPSAVKGEDEDEASAEEAHHGEFETADEMHFRLCCEKCKSVQQSHGSELVTPRRTSKGQLQVQLEGEGTYECSVTGLVFEAAEPVLVRYSVLSWSRFSTFLQDSWKFAGPIFNVETVNKDASVLKSIQFPHSICLADPENEMKFSVLHVKNSQPLIEPTADHSGSHVKWNVTSLSPVGPIVQASRSVEHHGVVLVYKQLGGNGNNHHHSFHVYLATNSSSDIKDVSKQVRGYKNRYILIEKPPTCKLDEGAYRLISEPEGEIRPQELKFTLAVTKMKGYFEAFFEQAPPFKLSLVDTCTEETVWSATIRDGDCVDNTERRQRKRPASRQRSNSPSEDHKRPRWSDQTDGSKTAMSQSQDMTDKQLLQLAKRLGKEWKQVAIYLDLDSKDLDTIQAAEKDVTMQKLQMLVKWKGRQPPGKATAFYLWQSVRELDDLPNEVHQTLEGNEPHLYWP</sequence>
<dbReference type="Gene3D" id="1.10.533.10">
    <property type="entry name" value="Death Domain, Fas"/>
    <property type="match status" value="1"/>
</dbReference>
<feature type="region of interest" description="Disordered" evidence="3">
    <location>
        <begin position="485"/>
        <end position="530"/>
    </location>
</feature>
<evidence type="ECO:0000259" key="5">
    <source>
        <dbReference type="PROSITE" id="PS51830"/>
    </source>
</evidence>
<dbReference type="PROSITE" id="PS51830">
    <property type="entry name" value="FIIND"/>
    <property type="match status" value="1"/>
</dbReference>
<proteinExistence type="predicted"/>
<dbReference type="GO" id="GO:0005829">
    <property type="term" value="C:cytosol"/>
    <property type="evidence" value="ECO:0007669"/>
    <property type="project" value="UniProtKB-SubCell"/>
</dbReference>
<dbReference type="InterPro" id="IPR000488">
    <property type="entry name" value="Death_dom"/>
</dbReference>
<dbReference type="GO" id="GO:0000445">
    <property type="term" value="C:THO complex part of transcription export complex"/>
    <property type="evidence" value="ECO:0007669"/>
    <property type="project" value="TreeGrafter"/>
</dbReference>
<feature type="compositionally biased region" description="Polar residues" evidence="3">
    <location>
        <begin position="516"/>
        <end position="529"/>
    </location>
</feature>
<dbReference type="Pfam" id="PF13553">
    <property type="entry name" value="FIIND"/>
    <property type="match status" value="1"/>
</dbReference>
<feature type="domain" description="Death" evidence="4">
    <location>
        <begin position="531"/>
        <end position="603"/>
    </location>
</feature>
<dbReference type="Pfam" id="PF23679">
    <property type="entry name" value="UPA-FIIND"/>
    <property type="match status" value="1"/>
</dbReference>
<dbReference type="InterPro" id="IPR025307">
    <property type="entry name" value="FIIND_dom"/>
</dbReference>
<feature type="compositionally biased region" description="Basic and acidic residues" evidence="3">
    <location>
        <begin position="505"/>
        <end position="515"/>
    </location>
</feature>
<evidence type="ECO:0000256" key="3">
    <source>
        <dbReference type="SAM" id="MobiDB-lite"/>
    </source>
</evidence>
<keyword evidence="7" id="KW-1185">Reference proteome</keyword>
<dbReference type="InterPro" id="IPR021861">
    <property type="entry name" value="THO_THOC1"/>
</dbReference>
<feature type="compositionally biased region" description="Acidic residues" evidence="3">
    <location>
        <begin position="156"/>
        <end position="171"/>
    </location>
</feature>
<dbReference type="SUPFAM" id="SSF47986">
    <property type="entry name" value="DEATH domain"/>
    <property type="match status" value="1"/>
</dbReference>
<feature type="compositionally biased region" description="Basic and acidic residues" evidence="3">
    <location>
        <begin position="93"/>
        <end position="117"/>
    </location>
</feature>
<evidence type="ECO:0000313" key="7">
    <source>
        <dbReference type="Proteomes" id="UP000324091"/>
    </source>
</evidence>
<dbReference type="GO" id="GO:0007165">
    <property type="term" value="P:signal transduction"/>
    <property type="evidence" value="ECO:0007669"/>
    <property type="project" value="InterPro"/>
</dbReference>
<dbReference type="AlphaFoldDB" id="A0A5C6PBJ8"/>
<name>A0A5C6PBJ8_9TELE</name>
<comment type="caution">
    <text evidence="6">The sequence shown here is derived from an EMBL/GenBank/DDBJ whole genome shotgun (WGS) entry which is preliminary data.</text>
</comment>
<comment type="subcellular location">
    <subcellularLocation>
        <location evidence="1">Cytoplasm</location>
        <location evidence="1">Cytosol</location>
    </subcellularLocation>
</comment>
<dbReference type="Proteomes" id="UP000324091">
    <property type="component" value="Chromosome 12"/>
</dbReference>
<organism evidence="6 7">
    <name type="scientific">Takifugu flavidus</name>
    <name type="common">sansaifugu</name>
    <dbReference type="NCBI Taxonomy" id="433684"/>
    <lineage>
        <taxon>Eukaryota</taxon>
        <taxon>Metazoa</taxon>
        <taxon>Chordata</taxon>
        <taxon>Craniata</taxon>
        <taxon>Vertebrata</taxon>
        <taxon>Euteleostomi</taxon>
        <taxon>Actinopterygii</taxon>
        <taxon>Neopterygii</taxon>
        <taxon>Teleostei</taxon>
        <taxon>Neoteleostei</taxon>
        <taxon>Acanthomorphata</taxon>
        <taxon>Eupercaria</taxon>
        <taxon>Tetraodontiformes</taxon>
        <taxon>Tetradontoidea</taxon>
        <taxon>Tetraodontidae</taxon>
        <taxon>Takifugu</taxon>
    </lineage>
</organism>
<evidence type="ECO:0000256" key="2">
    <source>
        <dbReference type="ARBA" id="ARBA00022490"/>
    </source>
</evidence>
<dbReference type="PANTHER" id="PTHR13265:SF1">
    <property type="entry name" value="CASPASE RECRUITMENT DOMAIN-CONTAINING PROTEIN 8"/>
    <property type="match status" value="1"/>
</dbReference>
<accession>A0A5C6PBJ8</accession>
<dbReference type="InterPro" id="IPR011029">
    <property type="entry name" value="DEATH-like_dom_sf"/>
</dbReference>
<dbReference type="GO" id="GO:0006406">
    <property type="term" value="P:mRNA export from nucleus"/>
    <property type="evidence" value="ECO:0007669"/>
    <property type="project" value="TreeGrafter"/>
</dbReference>